<evidence type="ECO:0000259" key="6">
    <source>
        <dbReference type="Pfam" id="PF07980"/>
    </source>
</evidence>
<evidence type="ECO:0000256" key="2">
    <source>
        <dbReference type="ARBA" id="ARBA00006275"/>
    </source>
</evidence>
<evidence type="ECO:0000256" key="1">
    <source>
        <dbReference type="ARBA" id="ARBA00004442"/>
    </source>
</evidence>
<name>A0A9X1PHA2_9BACT</name>
<evidence type="ECO:0000313" key="7">
    <source>
        <dbReference type="EMBL" id="MCF0060743.1"/>
    </source>
</evidence>
<sequence length="221" mass="24760">MGTRATSGSCWTNGIPSPTLVDMYENLDGSPFDWNKVIPGFSAMTTDQESALFSDSTKVQKAYQNRDLRLQASVIIPYAKYTGASNVVYTLGWPYKGSAAPFRHIQNNWNANAIYVWRKFVSVGDESLLRENGPIDFAVIRLADVLLMYAEARTQHLAAEGLSYSLSADGRSLAQANNSPILEFTGRTLKTRRFQTRDYLWPIPQAEIDQNNLLPQNPGWE</sequence>
<evidence type="ECO:0000313" key="8">
    <source>
        <dbReference type="Proteomes" id="UP001139000"/>
    </source>
</evidence>
<dbReference type="SUPFAM" id="SSF48452">
    <property type="entry name" value="TPR-like"/>
    <property type="match status" value="1"/>
</dbReference>
<keyword evidence="3" id="KW-0732">Signal</keyword>
<feature type="domain" description="RagB/SusD" evidence="6">
    <location>
        <begin position="185"/>
        <end position="220"/>
    </location>
</feature>
<dbReference type="AlphaFoldDB" id="A0A9X1PHA2"/>
<keyword evidence="8" id="KW-1185">Reference proteome</keyword>
<evidence type="ECO:0000256" key="3">
    <source>
        <dbReference type="ARBA" id="ARBA00022729"/>
    </source>
</evidence>
<dbReference type="GO" id="GO:0009279">
    <property type="term" value="C:cell outer membrane"/>
    <property type="evidence" value="ECO:0007669"/>
    <property type="project" value="UniProtKB-SubCell"/>
</dbReference>
<comment type="caution">
    <text evidence="7">The sequence shown here is derived from an EMBL/GenBank/DDBJ whole genome shotgun (WGS) entry which is preliminary data.</text>
</comment>
<protein>
    <submittedName>
        <fullName evidence="7">RagB/SusD family nutrient uptake outer membrane protein</fullName>
    </submittedName>
</protein>
<dbReference type="EMBL" id="JAJTTC010000001">
    <property type="protein sequence ID" value="MCF0060743.1"/>
    <property type="molecule type" value="Genomic_DNA"/>
</dbReference>
<comment type="similarity">
    <text evidence="2">Belongs to the SusD family.</text>
</comment>
<evidence type="ECO:0000256" key="5">
    <source>
        <dbReference type="ARBA" id="ARBA00023237"/>
    </source>
</evidence>
<dbReference type="InterPro" id="IPR012944">
    <property type="entry name" value="SusD_RagB_dom"/>
</dbReference>
<dbReference type="Proteomes" id="UP001139000">
    <property type="component" value="Unassembled WGS sequence"/>
</dbReference>
<dbReference type="InterPro" id="IPR011990">
    <property type="entry name" value="TPR-like_helical_dom_sf"/>
</dbReference>
<feature type="domain" description="RagB/SusD" evidence="6">
    <location>
        <begin position="6"/>
        <end position="154"/>
    </location>
</feature>
<organism evidence="7 8">
    <name type="scientific">Dyadobacter chenwenxiniae</name>
    <dbReference type="NCBI Taxonomy" id="2906456"/>
    <lineage>
        <taxon>Bacteria</taxon>
        <taxon>Pseudomonadati</taxon>
        <taxon>Bacteroidota</taxon>
        <taxon>Cytophagia</taxon>
        <taxon>Cytophagales</taxon>
        <taxon>Spirosomataceae</taxon>
        <taxon>Dyadobacter</taxon>
    </lineage>
</organism>
<gene>
    <name evidence="7" type="ORF">LXM26_04520</name>
</gene>
<evidence type="ECO:0000256" key="4">
    <source>
        <dbReference type="ARBA" id="ARBA00023136"/>
    </source>
</evidence>
<keyword evidence="4" id="KW-0472">Membrane</keyword>
<dbReference type="RefSeq" id="WP_234653693.1">
    <property type="nucleotide sequence ID" value="NZ_CP094997.1"/>
</dbReference>
<dbReference type="Pfam" id="PF07980">
    <property type="entry name" value="SusD_RagB"/>
    <property type="match status" value="2"/>
</dbReference>
<dbReference type="Gene3D" id="1.25.40.390">
    <property type="match status" value="2"/>
</dbReference>
<accession>A0A9X1PHA2</accession>
<keyword evidence="5" id="KW-0998">Cell outer membrane</keyword>
<comment type="subcellular location">
    <subcellularLocation>
        <location evidence="1">Cell outer membrane</location>
    </subcellularLocation>
</comment>
<reference evidence="7" key="1">
    <citation type="submission" date="2021-12" db="EMBL/GenBank/DDBJ databases">
        <title>Novel species in genus Dyadobacter.</title>
        <authorList>
            <person name="Ma C."/>
        </authorList>
    </citation>
    <scope>NUCLEOTIDE SEQUENCE</scope>
    <source>
        <strain evidence="7">LJ419</strain>
    </source>
</reference>
<proteinExistence type="inferred from homology"/>